<protein>
    <submittedName>
        <fullName evidence="1">Uncharacterized protein</fullName>
    </submittedName>
</protein>
<sequence length="124" mass="14146">MPSFASNKIFFCETRNGTVIHLLGHEAYATSVLLDLPKKRAVVDVFFAYFHLILLSEMISEYEKPELLVQLLEQNLKIVQKVAYQPLRKDTNIQKMTNQDTSQEEIDCIASGLQLIVCQATGIW</sequence>
<gene>
    <name evidence="1" type="ORF">JZO67_003550</name>
</gene>
<dbReference type="Proteomes" id="UP000664357">
    <property type="component" value="Unassembled WGS sequence"/>
</dbReference>
<evidence type="ECO:0000313" key="1">
    <source>
        <dbReference type="EMBL" id="MEO1771569.1"/>
    </source>
</evidence>
<dbReference type="EMBL" id="JAFREL020000003">
    <property type="protein sequence ID" value="MEO1771569.1"/>
    <property type="molecule type" value="Genomic_DNA"/>
</dbReference>
<keyword evidence="2" id="KW-1185">Reference proteome</keyword>
<proteinExistence type="predicted"/>
<accession>A0ABV0ESE7</accession>
<comment type="caution">
    <text evidence="1">The sequence shown here is derived from an EMBL/GenBank/DDBJ whole genome shotgun (WGS) entry which is preliminary data.</text>
</comment>
<name>A0ABV0ESE7_9ENTE</name>
<reference evidence="1 2" key="2">
    <citation type="submission" date="2024-02" db="EMBL/GenBank/DDBJ databases">
        <title>The Genome Sequence of Enterococcus sp. DIV0159.</title>
        <authorList>
            <person name="Earl A."/>
            <person name="Manson A."/>
            <person name="Gilmore M."/>
            <person name="Sanders J."/>
            <person name="Shea T."/>
            <person name="Howe W."/>
            <person name="Livny J."/>
            <person name="Cuomo C."/>
            <person name="Neafsey D."/>
            <person name="Birren B."/>
        </authorList>
    </citation>
    <scope>NUCLEOTIDE SEQUENCE [LARGE SCALE GENOMIC DNA]</scope>
    <source>
        <strain evidence="1 2">665A</strain>
    </source>
</reference>
<evidence type="ECO:0000313" key="2">
    <source>
        <dbReference type="Proteomes" id="UP000664357"/>
    </source>
</evidence>
<organism evidence="1 2">
    <name type="scientific">Candidatus Enterococcus ferrettii</name>
    <dbReference type="NCBI Taxonomy" id="2815324"/>
    <lineage>
        <taxon>Bacteria</taxon>
        <taxon>Bacillati</taxon>
        <taxon>Bacillota</taxon>
        <taxon>Bacilli</taxon>
        <taxon>Lactobacillales</taxon>
        <taxon>Enterococcaceae</taxon>
        <taxon>Enterococcus</taxon>
    </lineage>
</organism>
<reference evidence="1 2" key="1">
    <citation type="submission" date="2021-03" db="EMBL/GenBank/DDBJ databases">
        <authorList>
            <person name="Gilmore M.S."/>
            <person name="Schwartzman J."/>
            <person name="Van Tyne D."/>
            <person name="Martin M."/>
            <person name="Earl A.M."/>
            <person name="Manson A.L."/>
            <person name="Straub T."/>
            <person name="Salamzade R."/>
            <person name="Saavedra J."/>
            <person name="Lebreton F."/>
            <person name="Prichula J."/>
            <person name="Schaufler K."/>
            <person name="Gaca A."/>
            <person name="Sgardioli B."/>
            <person name="Wagenaar J."/>
            <person name="Strong T."/>
        </authorList>
    </citation>
    <scope>NUCLEOTIDE SEQUENCE [LARGE SCALE GENOMIC DNA]</scope>
    <source>
        <strain evidence="1 2">665A</strain>
    </source>
</reference>
<dbReference type="RefSeq" id="WP_207705318.1">
    <property type="nucleotide sequence ID" value="NZ_JAFREL020000003.1"/>
</dbReference>